<dbReference type="AlphaFoldDB" id="E0UMN8"/>
<evidence type="ECO:0000313" key="3">
    <source>
        <dbReference type="Proteomes" id="UP000008206"/>
    </source>
</evidence>
<gene>
    <name evidence="2" type="ordered locus">Cyan7822_6434</name>
</gene>
<feature type="transmembrane region" description="Helical" evidence="1">
    <location>
        <begin position="240"/>
        <end position="263"/>
    </location>
</feature>
<keyword evidence="1" id="KW-0472">Membrane</keyword>
<dbReference type="Proteomes" id="UP000008206">
    <property type="component" value="Plasmid Cy782202"/>
</dbReference>
<accession>E0UMN8</accession>
<feature type="transmembrane region" description="Helical" evidence="1">
    <location>
        <begin position="316"/>
        <end position="334"/>
    </location>
</feature>
<organism evidence="2 3">
    <name type="scientific">Gloeothece verrucosa (strain PCC 7822)</name>
    <name type="common">Cyanothece sp. (strain PCC 7822)</name>
    <dbReference type="NCBI Taxonomy" id="497965"/>
    <lineage>
        <taxon>Bacteria</taxon>
        <taxon>Bacillati</taxon>
        <taxon>Cyanobacteriota</taxon>
        <taxon>Cyanophyceae</taxon>
        <taxon>Oscillatoriophycideae</taxon>
        <taxon>Chroococcales</taxon>
        <taxon>Aphanothecaceae</taxon>
        <taxon>Gloeothece</taxon>
        <taxon>Gloeothece verrucosa</taxon>
    </lineage>
</organism>
<dbReference type="RefSeq" id="WP_013334964.1">
    <property type="nucleotide sequence ID" value="NC_014534.1"/>
</dbReference>
<geneLocation type="plasmid" evidence="2 3">
    <name>Cy782202</name>
</geneLocation>
<dbReference type="OrthoDB" id="426035at2"/>
<keyword evidence="1" id="KW-0812">Transmembrane</keyword>
<feature type="transmembrane region" description="Helical" evidence="1">
    <location>
        <begin position="283"/>
        <end position="309"/>
    </location>
</feature>
<sequence length="365" mass="39793">MQVLIFAAENNTAKDILENNAEVSGLVRQAFDDIWKTTIEGALYQEIAKIGALIGVFMIGLWAVSWMQSTFLNEGDPVKHWHRLLMPIFFVLLLSNPTNKGVLMGKMTLLLRDTQNYFSDELLHQLNDAIGKDTLNAAGVINLMKSITSDALQTCSAKQDEQKRNECFNTAAQRIKDLQVQYGGIAIVYGQDSVTGVAVEQIKKIQDAQGGDYATSQWFQRLFADLGGTVSPSAEKIATWLFYLIGAAFYWIIEISGICVAVLGPLALGMSLLPVPGRPIELWFAGFTGLGIVRLMYNIIVGLAAIIVVRAPSSASFIFPLIAGLFGPLMALAMGSWSGLSLFGLFTRLGSFLTAPLPLNFGKSK</sequence>
<evidence type="ECO:0000256" key="1">
    <source>
        <dbReference type="SAM" id="Phobius"/>
    </source>
</evidence>
<name>E0UMN8_GLOV7</name>
<protein>
    <submittedName>
        <fullName evidence="2">Uncharacterized protein</fullName>
    </submittedName>
</protein>
<reference evidence="3" key="1">
    <citation type="journal article" date="2011" name="MBio">
        <title>Novel metabolic attributes of the genus Cyanothece, comprising a group of unicellular nitrogen-fixing Cyanobacteria.</title>
        <authorList>
            <person name="Bandyopadhyay A."/>
            <person name="Elvitigala T."/>
            <person name="Welsh E."/>
            <person name="Stockel J."/>
            <person name="Liberton M."/>
            <person name="Min H."/>
            <person name="Sherman L.A."/>
            <person name="Pakrasi H.B."/>
        </authorList>
    </citation>
    <scope>NUCLEOTIDE SEQUENCE [LARGE SCALE GENOMIC DNA]</scope>
    <source>
        <strain evidence="3">PCC 7822</strain>
        <plasmid evidence="3">Cy782202</plasmid>
    </source>
</reference>
<dbReference type="HOGENOM" id="CLU_057478_0_0_3"/>
<evidence type="ECO:0000313" key="2">
    <source>
        <dbReference type="EMBL" id="ADN18218.1"/>
    </source>
</evidence>
<feature type="transmembrane region" description="Helical" evidence="1">
    <location>
        <begin position="80"/>
        <end position="97"/>
    </location>
</feature>
<feature type="transmembrane region" description="Helical" evidence="1">
    <location>
        <begin position="50"/>
        <end position="68"/>
    </location>
</feature>
<proteinExistence type="predicted"/>
<dbReference type="KEGG" id="cyj:Cyan7822_6434"/>
<dbReference type="EMBL" id="CP002200">
    <property type="protein sequence ID" value="ADN18218.1"/>
    <property type="molecule type" value="Genomic_DNA"/>
</dbReference>
<keyword evidence="2" id="KW-0614">Plasmid</keyword>
<keyword evidence="3" id="KW-1185">Reference proteome</keyword>
<keyword evidence="1" id="KW-1133">Transmembrane helix</keyword>